<dbReference type="Proteomes" id="UP001200145">
    <property type="component" value="Unassembled WGS sequence"/>
</dbReference>
<keyword evidence="3" id="KW-1185">Reference proteome</keyword>
<dbReference type="PROSITE" id="PS51257">
    <property type="entry name" value="PROKAR_LIPOPROTEIN"/>
    <property type="match status" value="1"/>
</dbReference>
<protein>
    <recommendedName>
        <fullName evidence="4">Lipoprotein</fullName>
    </recommendedName>
</protein>
<proteinExistence type="predicted"/>
<comment type="caution">
    <text evidence="2">The sequence shown here is derived from an EMBL/GenBank/DDBJ whole genome shotgun (WGS) entry which is preliminary data.</text>
</comment>
<evidence type="ECO:0000256" key="1">
    <source>
        <dbReference type="SAM" id="SignalP"/>
    </source>
</evidence>
<keyword evidence="1" id="KW-0732">Signal</keyword>
<feature type="signal peptide" evidence="1">
    <location>
        <begin position="1"/>
        <end position="17"/>
    </location>
</feature>
<accession>A0ABS9BF49</accession>
<feature type="chain" id="PRO_5046780060" description="Lipoprotein" evidence="1">
    <location>
        <begin position="18"/>
        <end position="275"/>
    </location>
</feature>
<reference evidence="2 3" key="1">
    <citation type="submission" date="2022-01" db="EMBL/GenBank/DDBJ databases">
        <title>Flavihumibacter sp. nov., isolated from sediment of a river.</title>
        <authorList>
            <person name="Liu H."/>
        </authorList>
    </citation>
    <scope>NUCLEOTIDE SEQUENCE [LARGE SCALE GENOMIC DNA]</scope>
    <source>
        <strain evidence="2 3">RY-1</strain>
    </source>
</reference>
<evidence type="ECO:0000313" key="2">
    <source>
        <dbReference type="EMBL" id="MCF1714151.1"/>
    </source>
</evidence>
<gene>
    <name evidence="2" type="ORF">L0U88_05885</name>
</gene>
<evidence type="ECO:0000313" key="3">
    <source>
        <dbReference type="Proteomes" id="UP001200145"/>
    </source>
</evidence>
<organism evidence="2 3">
    <name type="scientific">Flavihumibacter fluminis</name>
    <dbReference type="NCBI Taxonomy" id="2909236"/>
    <lineage>
        <taxon>Bacteria</taxon>
        <taxon>Pseudomonadati</taxon>
        <taxon>Bacteroidota</taxon>
        <taxon>Chitinophagia</taxon>
        <taxon>Chitinophagales</taxon>
        <taxon>Chitinophagaceae</taxon>
        <taxon>Flavihumibacter</taxon>
    </lineage>
</organism>
<evidence type="ECO:0008006" key="4">
    <source>
        <dbReference type="Google" id="ProtNLM"/>
    </source>
</evidence>
<dbReference type="RefSeq" id="WP_234864678.1">
    <property type="nucleotide sequence ID" value="NZ_JAKEVY010000001.1"/>
</dbReference>
<name>A0ABS9BF49_9BACT</name>
<sequence>MRLLCKKPISLIAIAFAGTFLFSSCQKEEWAPLDEVLNGSGERGNNSSTGNGSSAILLVIDEESIDNGNPPNNFSERDVNDQIATVGQRSTLRYFQSNVGKSINLYTGEVGDEGWHALKTIPNSWKAAGPTSNGSQNFLKAGPGLGGGNDDREVLLDKIPNVTPLRATGLKMLIGQTVLAVVYDSDISINYGPLNGNLQGANLGMVALKVEQVTKRTDGSSGSLPVVKVKILSVESVKGLPLKLFSNAPVPRSSSEPFDINPPATAAAVQLTTAP</sequence>
<dbReference type="EMBL" id="JAKEVY010000001">
    <property type="protein sequence ID" value="MCF1714151.1"/>
    <property type="molecule type" value="Genomic_DNA"/>
</dbReference>